<dbReference type="EMBL" id="AYSV01000118">
    <property type="protein sequence ID" value="ETD67549.1"/>
    <property type="molecule type" value="Genomic_DNA"/>
</dbReference>
<dbReference type="RefSeq" id="WP_023952801.1">
    <property type="nucleotide sequence ID" value="NZ_AYSV01000118.1"/>
</dbReference>
<name>V8FTE1_9BURK</name>
<feature type="compositionally biased region" description="Pro residues" evidence="1">
    <location>
        <begin position="92"/>
        <end position="101"/>
    </location>
</feature>
<gene>
    <name evidence="2" type="ORF">V757_11205</name>
</gene>
<organism evidence="2 3">
    <name type="scientific">Pelistega indica</name>
    <dbReference type="NCBI Taxonomy" id="1414851"/>
    <lineage>
        <taxon>Bacteria</taxon>
        <taxon>Pseudomonadati</taxon>
        <taxon>Pseudomonadota</taxon>
        <taxon>Betaproteobacteria</taxon>
        <taxon>Burkholderiales</taxon>
        <taxon>Alcaligenaceae</taxon>
        <taxon>Pelistega</taxon>
    </lineage>
</organism>
<comment type="caution">
    <text evidence="2">The sequence shown here is derived from an EMBL/GenBank/DDBJ whole genome shotgun (WGS) entry which is preliminary data.</text>
</comment>
<sequence length="111" mass="12231">MAQPRFHAPGANYAVESSPERQFNSAPTPLGKCDWLREKATGHIHPYHPGLAARSDLVEPYTGPLPWESPEEELEQEAVVTPKKRTAKKVAPPTPPAPPLPEAIFDDIDED</sequence>
<protein>
    <submittedName>
        <fullName evidence="2">Uncharacterized protein</fullName>
    </submittedName>
</protein>
<dbReference type="PATRIC" id="fig|1414851.3.peg.2337"/>
<dbReference type="OrthoDB" id="9174969at2"/>
<evidence type="ECO:0000313" key="3">
    <source>
        <dbReference type="Proteomes" id="UP000018766"/>
    </source>
</evidence>
<feature type="region of interest" description="Disordered" evidence="1">
    <location>
        <begin position="62"/>
        <end position="111"/>
    </location>
</feature>
<keyword evidence="3" id="KW-1185">Reference proteome</keyword>
<accession>V8FTE1</accession>
<evidence type="ECO:0000256" key="1">
    <source>
        <dbReference type="SAM" id="MobiDB-lite"/>
    </source>
</evidence>
<proteinExistence type="predicted"/>
<dbReference type="AlphaFoldDB" id="V8FTE1"/>
<feature type="region of interest" description="Disordered" evidence="1">
    <location>
        <begin position="1"/>
        <end position="29"/>
    </location>
</feature>
<dbReference type="Proteomes" id="UP000018766">
    <property type="component" value="Unassembled WGS sequence"/>
</dbReference>
<reference evidence="2 3" key="1">
    <citation type="submission" date="2013-11" db="EMBL/GenBank/DDBJ databases">
        <title>Genomic analysis of Pelistega sp. HM-7.</title>
        <authorList>
            <person name="Kumbhare S.V."/>
            <person name="Shetty S.A."/>
            <person name="Sharma O."/>
            <person name="Dhotre D.P."/>
        </authorList>
    </citation>
    <scope>NUCLEOTIDE SEQUENCE [LARGE SCALE GENOMIC DNA]</scope>
    <source>
        <strain evidence="2 3">HM-7</strain>
    </source>
</reference>
<evidence type="ECO:0000313" key="2">
    <source>
        <dbReference type="EMBL" id="ETD67549.1"/>
    </source>
</evidence>